<evidence type="ECO:0000313" key="2">
    <source>
        <dbReference type="Proteomes" id="UP000092154"/>
    </source>
</evidence>
<reference evidence="1 2" key="1">
    <citation type="submission" date="2016-06" db="EMBL/GenBank/DDBJ databases">
        <title>Comparative genomics of the ectomycorrhizal sister species Rhizopogon vinicolor and Rhizopogon vesiculosus (Basidiomycota: Boletales) reveals a divergence of the mating type B locus.</title>
        <authorList>
            <consortium name="DOE Joint Genome Institute"/>
            <person name="Mujic A.B."/>
            <person name="Kuo A."/>
            <person name="Tritt A."/>
            <person name="Lipzen A."/>
            <person name="Chen C."/>
            <person name="Johnson J."/>
            <person name="Sharma A."/>
            <person name="Barry K."/>
            <person name="Grigoriev I.V."/>
            <person name="Spatafora J.W."/>
        </authorList>
    </citation>
    <scope>NUCLEOTIDE SEQUENCE [LARGE SCALE GENOMIC DNA]</scope>
    <source>
        <strain evidence="1 2">AM-OR11-026</strain>
    </source>
</reference>
<name>A0A1B7MUM3_9AGAM</name>
<gene>
    <name evidence="1" type="ORF">K503DRAFT_772663</name>
</gene>
<evidence type="ECO:0000313" key="1">
    <source>
        <dbReference type="EMBL" id="OAX36291.1"/>
    </source>
</evidence>
<dbReference type="InParanoid" id="A0A1B7MUM3"/>
<proteinExistence type="predicted"/>
<accession>A0A1B7MUM3</accession>
<keyword evidence="2" id="KW-1185">Reference proteome</keyword>
<dbReference type="Proteomes" id="UP000092154">
    <property type="component" value="Unassembled WGS sequence"/>
</dbReference>
<dbReference type="AlphaFoldDB" id="A0A1B7MUM3"/>
<organism evidence="1 2">
    <name type="scientific">Rhizopogon vinicolor AM-OR11-026</name>
    <dbReference type="NCBI Taxonomy" id="1314800"/>
    <lineage>
        <taxon>Eukaryota</taxon>
        <taxon>Fungi</taxon>
        <taxon>Dikarya</taxon>
        <taxon>Basidiomycota</taxon>
        <taxon>Agaricomycotina</taxon>
        <taxon>Agaricomycetes</taxon>
        <taxon>Agaricomycetidae</taxon>
        <taxon>Boletales</taxon>
        <taxon>Suillineae</taxon>
        <taxon>Rhizopogonaceae</taxon>
        <taxon>Rhizopogon</taxon>
    </lineage>
</organism>
<dbReference type="EMBL" id="KV448427">
    <property type="protein sequence ID" value="OAX36291.1"/>
    <property type="molecule type" value="Genomic_DNA"/>
</dbReference>
<protein>
    <submittedName>
        <fullName evidence="1">Uncharacterized protein</fullName>
    </submittedName>
</protein>
<sequence>MQFAYFWKGQGLLRRMSVSLSLGLSHIESPRDYKNTCGRDVECYGTLLFTRDKTEYVHRN</sequence>